<keyword evidence="5 6" id="KW-0482">Metalloprotease</keyword>
<keyword evidence="4 6" id="KW-0862">Zinc</keyword>
<dbReference type="InterPro" id="IPR013647">
    <property type="entry name" value="OligopepF_N_dom"/>
</dbReference>
<dbReference type="Pfam" id="PF08439">
    <property type="entry name" value="Peptidase_M3_N"/>
    <property type="match status" value="1"/>
</dbReference>
<keyword evidence="3 6" id="KW-0378">Hydrolase</keyword>
<evidence type="ECO:0000259" key="7">
    <source>
        <dbReference type="Pfam" id="PF01432"/>
    </source>
</evidence>
<evidence type="ECO:0000256" key="6">
    <source>
        <dbReference type="RuleBase" id="RU368091"/>
    </source>
</evidence>
<evidence type="ECO:0000259" key="8">
    <source>
        <dbReference type="Pfam" id="PF08439"/>
    </source>
</evidence>
<evidence type="ECO:0000313" key="9">
    <source>
        <dbReference type="EMBL" id="MBE5035080.1"/>
    </source>
</evidence>
<name>A0ABR9QWZ7_9FIRM</name>
<accession>A0ABR9QWZ7</accession>
<dbReference type="Proteomes" id="UP001516588">
    <property type="component" value="Unassembled WGS sequence"/>
</dbReference>
<comment type="cofactor">
    <cofactor evidence="6">
        <name>Zn(2+)</name>
        <dbReference type="ChEBI" id="CHEBI:29105"/>
    </cofactor>
    <text evidence="6">Binds 1 zinc ion.</text>
</comment>
<keyword evidence="10" id="KW-1185">Reference proteome</keyword>
<feature type="domain" description="Peptidase M3A/M3B catalytic" evidence="7">
    <location>
        <begin position="205"/>
        <end position="582"/>
    </location>
</feature>
<keyword evidence="1 6" id="KW-0645">Protease</keyword>
<comment type="similarity">
    <text evidence="6">Belongs to the peptidase M3B family.</text>
</comment>
<dbReference type="Pfam" id="PF01432">
    <property type="entry name" value="Peptidase_M3"/>
    <property type="match status" value="1"/>
</dbReference>
<dbReference type="EC" id="3.4.24.-" evidence="6"/>
<sequence length="599" mass="69382">MSKTLRERKDIDKKYKWNIEDMYSDESLWEDDIKASLSDAEDFLKYKGHLTDDADTLLSALQQRDNIWQTVEKAYVYSRMRRDEDNREERYQAMSDKAEAAISKISAYLSFFVPELLSAKEELINSFVSQKDELKTYSFMLECLMMEKAHVLSEAEENILAQMSEVTSSTNNIFTMLNNADMKFGTIIAEDGHEVELTHGNYITFMESHNRDVRKQAYEKMYSAYKGLINTISTTYSYNTKTDVISARIRKYPSARAAALSGDNIKDEVYDNLIDVIHENLPSMYKYMELRKKLLGVDKLNMYDVYVPLVKIPETKVSFDEAKETMAKALAPLGDQYIKDMKAGLDAGWVDVYENIGKTSGAYSFGSYDSMPYILMNFSETLKDIFTLVHEMGHSMHSFYTRKEQPYIYGDHSIFTAEVASTVNENLLMKYLIANETSPDMKKYLVNYHLEEFRTTVFRQTMFAEFEKWTHEEVEKGHSLTAASMCQKYQELNNLYFGETVEKDDWIKYEWARIPHFYNSFYVYKYATGYSAAAAISDIILEKGPQDYLKFLKTGSSNHPIELLKIAGVDMSVKEPVEKAMKVFRNLVNEFEILTGESK</sequence>
<evidence type="ECO:0000313" key="10">
    <source>
        <dbReference type="Proteomes" id="UP001516588"/>
    </source>
</evidence>
<dbReference type="Gene3D" id="1.20.140.70">
    <property type="entry name" value="Oligopeptidase f, N-terminal domain"/>
    <property type="match status" value="1"/>
</dbReference>
<comment type="function">
    <text evidence="6">Has oligopeptidase activity and degrades a variety of small bioactive peptides.</text>
</comment>
<reference evidence="9 10" key="1">
    <citation type="submission" date="2020-10" db="EMBL/GenBank/DDBJ databases">
        <title>ChiBAC.</title>
        <authorList>
            <person name="Zenner C."/>
            <person name="Hitch T.C.A."/>
            <person name="Clavel T."/>
        </authorList>
    </citation>
    <scope>NUCLEOTIDE SEQUENCE [LARGE SCALE GENOMIC DNA]</scope>
    <source>
        <strain evidence="9 10">DSM 108706</strain>
    </source>
</reference>
<dbReference type="EMBL" id="JADCKA010000002">
    <property type="protein sequence ID" value="MBE5035080.1"/>
    <property type="molecule type" value="Genomic_DNA"/>
</dbReference>
<organism evidence="9 10">
    <name type="scientific">Gallibacter intestinalis</name>
    <dbReference type="NCBI Taxonomy" id="2779356"/>
    <lineage>
        <taxon>Bacteria</taxon>
        <taxon>Bacillati</taxon>
        <taxon>Bacillota</taxon>
        <taxon>Clostridia</taxon>
        <taxon>Eubacteriales</taxon>
        <taxon>Eubacteriaceae</taxon>
        <taxon>Gallibacter</taxon>
    </lineage>
</organism>
<dbReference type="CDD" id="cd09608">
    <property type="entry name" value="M3B_PepF"/>
    <property type="match status" value="1"/>
</dbReference>
<dbReference type="PANTHER" id="PTHR11804">
    <property type="entry name" value="PROTEASE M3 THIMET OLIGOPEPTIDASE-RELATED"/>
    <property type="match status" value="1"/>
</dbReference>
<evidence type="ECO:0000256" key="2">
    <source>
        <dbReference type="ARBA" id="ARBA00022723"/>
    </source>
</evidence>
<dbReference type="NCBIfam" id="TIGR00181">
    <property type="entry name" value="pepF"/>
    <property type="match status" value="1"/>
</dbReference>
<evidence type="ECO:0000256" key="1">
    <source>
        <dbReference type="ARBA" id="ARBA00022670"/>
    </source>
</evidence>
<feature type="domain" description="Oligopeptidase F N-terminal" evidence="8">
    <location>
        <begin position="115"/>
        <end position="184"/>
    </location>
</feature>
<evidence type="ECO:0000256" key="5">
    <source>
        <dbReference type="ARBA" id="ARBA00023049"/>
    </source>
</evidence>
<dbReference type="InterPro" id="IPR004438">
    <property type="entry name" value="Peptidase_M3B"/>
</dbReference>
<dbReference type="InterPro" id="IPR001567">
    <property type="entry name" value="Pept_M3A_M3B_dom"/>
</dbReference>
<gene>
    <name evidence="9" type="primary">pepF</name>
    <name evidence="9" type="ORF">INF20_02155</name>
</gene>
<dbReference type="InterPro" id="IPR042088">
    <property type="entry name" value="OligoPept_F_C"/>
</dbReference>
<dbReference type="Gene3D" id="1.10.287.830">
    <property type="entry name" value="putative peptidase helix hairpin domain like"/>
    <property type="match status" value="1"/>
</dbReference>
<dbReference type="RefSeq" id="WP_226384748.1">
    <property type="nucleotide sequence ID" value="NZ_JADCKA010000002.1"/>
</dbReference>
<dbReference type="Gene3D" id="1.10.1370.20">
    <property type="entry name" value="Oligoendopeptidase f, C-terminal domain"/>
    <property type="match status" value="1"/>
</dbReference>
<comment type="caution">
    <text evidence="9">The sequence shown here is derived from an EMBL/GenBank/DDBJ whole genome shotgun (WGS) entry which is preliminary data.</text>
</comment>
<dbReference type="SUPFAM" id="SSF55486">
    <property type="entry name" value="Metalloproteases ('zincins'), catalytic domain"/>
    <property type="match status" value="1"/>
</dbReference>
<evidence type="ECO:0000256" key="3">
    <source>
        <dbReference type="ARBA" id="ARBA00022801"/>
    </source>
</evidence>
<proteinExistence type="inferred from homology"/>
<dbReference type="InterPro" id="IPR045090">
    <property type="entry name" value="Pept_M3A_M3B"/>
</dbReference>
<dbReference type="PANTHER" id="PTHR11804:SF84">
    <property type="entry name" value="SACCHAROLYSIN"/>
    <property type="match status" value="1"/>
</dbReference>
<keyword evidence="2 6" id="KW-0479">Metal-binding</keyword>
<protein>
    <recommendedName>
        <fullName evidence="6">Oligopeptidase F</fullName>
        <ecNumber evidence="6">3.4.24.-</ecNumber>
    </recommendedName>
</protein>
<evidence type="ECO:0000256" key="4">
    <source>
        <dbReference type="ARBA" id="ARBA00022833"/>
    </source>
</evidence>